<keyword evidence="2 5" id="KW-0812">Transmembrane</keyword>
<evidence type="ECO:0000313" key="7">
    <source>
        <dbReference type="EMBL" id="NEK23925.1"/>
    </source>
</evidence>
<feature type="transmembrane region" description="Helical" evidence="5">
    <location>
        <begin position="95"/>
        <end position="116"/>
    </location>
</feature>
<comment type="caution">
    <text evidence="7">The sequence shown here is derived from an EMBL/GenBank/DDBJ whole genome shotgun (WGS) entry which is preliminary data.</text>
</comment>
<dbReference type="InterPro" id="IPR036259">
    <property type="entry name" value="MFS_trans_sf"/>
</dbReference>
<feature type="transmembrane region" description="Helical" evidence="5">
    <location>
        <begin position="137"/>
        <end position="155"/>
    </location>
</feature>
<feature type="transmembrane region" description="Helical" evidence="5">
    <location>
        <begin position="69"/>
        <end position="89"/>
    </location>
</feature>
<keyword evidence="4 5" id="KW-0472">Membrane</keyword>
<feature type="transmembrane region" description="Helical" evidence="5">
    <location>
        <begin position="43"/>
        <end position="62"/>
    </location>
</feature>
<comment type="subcellular location">
    <subcellularLocation>
        <location evidence="1">Membrane</location>
        <topology evidence="1">Multi-pass membrane protein</topology>
    </subcellularLocation>
</comment>
<evidence type="ECO:0000313" key="8">
    <source>
        <dbReference type="Proteomes" id="UP000468591"/>
    </source>
</evidence>
<feature type="transmembrane region" description="Helical" evidence="5">
    <location>
        <begin position="291"/>
        <end position="313"/>
    </location>
</feature>
<dbReference type="Gene3D" id="1.20.1250.20">
    <property type="entry name" value="MFS general substrate transporter like domains"/>
    <property type="match status" value="2"/>
</dbReference>
<feature type="transmembrane region" description="Helical" evidence="5">
    <location>
        <begin position="356"/>
        <end position="376"/>
    </location>
</feature>
<evidence type="ECO:0000256" key="5">
    <source>
        <dbReference type="SAM" id="Phobius"/>
    </source>
</evidence>
<gene>
    <name evidence="7" type="ORF">GV827_16155</name>
</gene>
<dbReference type="Pfam" id="PF07690">
    <property type="entry name" value="MFS_1"/>
    <property type="match status" value="1"/>
</dbReference>
<feature type="transmembrane region" description="Helical" evidence="5">
    <location>
        <begin position="200"/>
        <end position="218"/>
    </location>
</feature>
<proteinExistence type="predicted"/>
<dbReference type="InterPro" id="IPR011701">
    <property type="entry name" value="MFS"/>
</dbReference>
<dbReference type="RefSeq" id="WP_164354854.1">
    <property type="nucleotide sequence ID" value="NZ_JAABNT010000011.1"/>
</dbReference>
<keyword evidence="3 5" id="KW-1133">Transmembrane helix</keyword>
<evidence type="ECO:0000256" key="1">
    <source>
        <dbReference type="ARBA" id="ARBA00004141"/>
    </source>
</evidence>
<dbReference type="GO" id="GO:0016020">
    <property type="term" value="C:membrane"/>
    <property type="evidence" value="ECO:0007669"/>
    <property type="project" value="UniProtKB-SubCell"/>
</dbReference>
<feature type="transmembrane region" description="Helical" evidence="5">
    <location>
        <begin position="12"/>
        <end position="31"/>
    </location>
</feature>
<feature type="transmembrane region" description="Helical" evidence="5">
    <location>
        <begin position="238"/>
        <end position="255"/>
    </location>
</feature>
<dbReference type="PANTHER" id="PTHR23514">
    <property type="entry name" value="BYPASS OF STOP CODON PROTEIN 6"/>
    <property type="match status" value="1"/>
</dbReference>
<accession>A0A6P0CFQ4</accession>
<dbReference type="InterPro" id="IPR051788">
    <property type="entry name" value="MFS_Transporter"/>
</dbReference>
<organism evidence="7 8">
    <name type="scientific">Sulfitobacter sediminilitoris</name>
    <dbReference type="NCBI Taxonomy" id="2698830"/>
    <lineage>
        <taxon>Bacteria</taxon>
        <taxon>Pseudomonadati</taxon>
        <taxon>Pseudomonadota</taxon>
        <taxon>Alphaproteobacteria</taxon>
        <taxon>Rhodobacterales</taxon>
        <taxon>Roseobacteraceae</taxon>
        <taxon>Sulfitobacter</taxon>
    </lineage>
</organism>
<dbReference type="EMBL" id="JAABNT010000011">
    <property type="protein sequence ID" value="NEK23925.1"/>
    <property type="molecule type" value="Genomic_DNA"/>
</dbReference>
<sequence>MNVVRAFYLSRKPVAGFFAIGAAWAVYFAQMPVIKANVGASDGAYGAALLFAAFGAFAAMWLAPACRRLAGGMAMPFGIAVLAVGMFWASASTSLLMLTFAMLLASIGSGVIDVLVNARVSEIEEAEGVKLMNLNHALYAFAYGGGALLTAALRSAEVPPVPIFAGLLIVLLALAWWSYDIPPRIDGENDPQAEGLSAKLVIITGLIVLMAFLAEASTEGWSALHIERTLQGSAGQGALGPAVLGLMMGVGRMAGHWLSQRVRDTSLMLSATILSAIGIALAGAAQSVQMALIGFAIGGLGISVVAPLALSLIGRLVPASQRLAAISRASVIGYGAFFFGPPLMGLISEGFGLRTSFIAVAFLLAITAVALIPALARRAH</sequence>
<evidence type="ECO:0000259" key="6">
    <source>
        <dbReference type="PROSITE" id="PS50850"/>
    </source>
</evidence>
<feature type="transmembrane region" description="Helical" evidence="5">
    <location>
        <begin position="325"/>
        <end position="344"/>
    </location>
</feature>
<protein>
    <submittedName>
        <fullName evidence="7">MFS transporter</fullName>
    </submittedName>
</protein>
<evidence type="ECO:0000256" key="4">
    <source>
        <dbReference type="ARBA" id="ARBA00023136"/>
    </source>
</evidence>
<dbReference type="GO" id="GO:0022857">
    <property type="term" value="F:transmembrane transporter activity"/>
    <property type="evidence" value="ECO:0007669"/>
    <property type="project" value="InterPro"/>
</dbReference>
<dbReference type="InterPro" id="IPR020846">
    <property type="entry name" value="MFS_dom"/>
</dbReference>
<dbReference type="AlphaFoldDB" id="A0A6P0CFQ4"/>
<dbReference type="PANTHER" id="PTHR23514:SF13">
    <property type="entry name" value="INNER MEMBRANE PROTEIN YBJJ"/>
    <property type="match status" value="1"/>
</dbReference>
<feature type="transmembrane region" description="Helical" evidence="5">
    <location>
        <begin position="267"/>
        <end position="285"/>
    </location>
</feature>
<evidence type="ECO:0000256" key="3">
    <source>
        <dbReference type="ARBA" id="ARBA00022989"/>
    </source>
</evidence>
<dbReference type="Proteomes" id="UP000468591">
    <property type="component" value="Unassembled WGS sequence"/>
</dbReference>
<feature type="domain" description="Major facilitator superfamily (MFS) profile" evidence="6">
    <location>
        <begin position="200"/>
        <end position="380"/>
    </location>
</feature>
<reference evidence="7 8" key="1">
    <citation type="submission" date="2020-01" db="EMBL/GenBank/DDBJ databases">
        <title>Sulfitobacter sediminilitoris sp. nov., isolated from a tidal flat.</title>
        <authorList>
            <person name="Park S."/>
            <person name="Yoon J.-H."/>
        </authorList>
    </citation>
    <scope>NUCLEOTIDE SEQUENCE [LARGE SCALE GENOMIC DNA]</scope>
    <source>
        <strain evidence="7 8">JBTF-M27</strain>
    </source>
</reference>
<dbReference type="SUPFAM" id="SSF103473">
    <property type="entry name" value="MFS general substrate transporter"/>
    <property type="match status" value="1"/>
</dbReference>
<keyword evidence="8" id="KW-1185">Reference proteome</keyword>
<feature type="transmembrane region" description="Helical" evidence="5">
    <location>
        <begin position="161"/>
        <end position="179"/>
    </location>
</feature>
<evidence type="ECO:0000256" key="2">
    <source>
        <dbReference type="ARBA" id="ARBA00022692"/>
    </source>
</evidence>
<dbReference type="PROSITE" id="PS50850">
    <property type="entry name" value="MFS"/>
    <property type="match status" value="1"/>
</dbReference>
<name>A0A6P0CFQ4_9RHOB</name>